<name>A0ABW2BBG3_9RHOB</name>
<accession>A0ABW2BBG3</accession>
<keyword evidence="2" id="KW-1185">Reference proteome</keyword>
<comment type="caution">
    <text evidence="1">The sequence shown here is derived from an EMBL/GenBank/DDBJ whole genome shotgun (WGS) entry which is preliminary data.</text>
</comment>
<organism evidence="1 2">
    <name type="scientific">Sulfitobacter porphyrae</name>
    <dbReference type="NCBI Taxonomy" id="1246864"/>
    <lineage>
        <taxon>Bacteria</taxon>
        <taxon>Pseudomonadati</taxon>
        <taxon>Pseudomonadota</taxon>
        <taxon>Alphaproteobacteria</taxon>
        <taxon>Rhodobacterales</taxon>
        <taxon>Roseobacteraceae</taxon>
        <taxon>Sulfitobacter</taxon>
    </lineage>
</organism>
<evidence type="ECO:0000313" key="2">
    <source>
        <dbReference type="Proteomes" id="UP001596353"/>
    </source>
</evidence>
<reference evidence="2" key="1">
    <citation type="journal article" date="2019" name="Int. J. Syst. Evol. Microbiol.">
        <title>The Global Catalogue of Microorganisms (GCM) 10K type strain sequencing project: providing services to taxonomists for standard genome sequencing and annotation.</title>
        <authorList>
            <consortium name="The Broad Institute Genomics Platform"/>
            <consortium name="The Broad Institute Genome Sequencing Center for Infectious Disease"/>
            <person name="Wu L."/>
            <person name="Ma J."/>
        </authorList>
    </citation>
    <scope>NUCLEOTIDE SEQUENCE [LARGE SCALE GENOMIC DNA]</scope>
    <source>
        <strain evidence="2">CCUG 66188</strain>
    </source>
</reference>
<proteinExistence type="predicted"/>
<sequence>MSDTTNPRQQALQTLLITSTLFFLATGARADGTFFQLDLAPNASDVVLGATRGKMSLGANYSTFEGGWSVGAYATRDFTIDNVATIKIGPSIGNSDASNGLEFGAKLIVERYQPTDFGFVFMSGQFNTIENDWFALAQIGNGKGLSVDLTAGGSDTYSEQSIAVSYRLDEGPTSLRGGYRFDAREVFIGMSVNTY</sequence>
<dbReference type="EMBL" id="JBHSWG010000006">
    <property type="protein sequence ID" value="MFC6762847.1"/>
    <property type="molecule type" value="Genomic_DNA"/>
</dbReference>
<evidence type="ECO:0000313" key="1">
    <source>
        <dbReference type="EMBL" id="MFC6762847.1"/>
    </source>
</evidence>
<dbReference type="Proteomes" id="UP001596353">
    <property type="component" value="Unassembled WGS sequence"/>
</dbReference>
<gene>
    <name evidence="1" type="ORF">ACFQFQ_29885</name>
</gene>
<evidence type="ECO:0008006" key="3">
    <source>
        <dbReference type="Google" id="ProtNLM"/>
    </source>
</evidence>
<protein>
    <recommendedName>
        <fullName evidence="3">Outer membrane protein beta-barrel domain-containing protein</fullName>
    </recommendedName>
</protein>